<proteinExistence type="predicted"/>
<evidence type="ECO:0000259" key="7">
    <source>
        <dbReference type="Pfam" id="PF01753"/>
    </source>
</evidence>
<keyword evidence="1" id="KW-0489">Methyltransferase</keyword>
<keyword evidence="6" id="KW-0862">Zinc</keyword>
<evidence type="ECO:0000256" key="4">
    <source>
        <dbReference type="ARBA" id="ARBA00022723"/>
    </source>
</evidence>
<dbReference type="GO" id="GO:0032259">
    <property type="term" value="P:methylation"/>
    <property type="evidence" value="ECO:0007669"/>
    <property type="project" value="UniProtKB-KW"/>
</dbReference>
<dbReference type="PANTHER" id="PTHR46165:SF5">
    <property type="entry name" value="RE32936P"/>
    <property type="match status" value="1"/>
</dbReference>
<dbReference type="Pfam" id="PF01753">
    <property type="entry name" value="zf-MYND"/>
    <property type="match status" value="1"/>
</dbReference>
<accession>A0AAW1UMQ1</accession>
<evidence type="ECO:0000256" key="5">
    <source>
        <dbReference type="ARBA" id="ARBA00022771"/>
    </source>
</evidence>
<dbReference type="GO" id="GO:0042051">
    <property type="term" value="P:compound eye photoreceptor development"/>
    <property type="evidence" value="ECO:0007669"/>
    <property type="project" value="TreeGrafter"/>
</dbReference>
<gene>
    <name evidence="8" type="ORF">WA026_015405</name>
</gene>
<keyword evidence="5" id="KW-0863">Zinc-finger</keyword>
<evidence type="ECO:0000313" key="9">
    <source>
        <dbReference type="Proteomes" id="UP001431783"/>
    </source>
</evidence>
<dbReference type="Gene3D" id="1.25.40.10">
    <property type="entry name" value="Tetratricopeptide repeat domain"/>
    <property type="match status" value="1"/>
</dbReference>
<comment type="caution">
    <text evidence="8">The sequence shown here is derived from an EMBL/GenBank/DDBJ whole genome shotgun (WGS) entry which is preliminary data.</text>
</comment>
<dbReference type="GO" id="GO:0008168">
    <property type="term" value="F:methyltransferase activity"/>
    <property type="evidence" value="ECO:0007669"/>
    <property type="project" value="UniProtKB-KW"/>
</dbReference>
<reference evidence="8 9" key="1">
    <citation type="submission" date="2023-03" db="EMBL/GenBank/DDBJ databases">
        <title>Genome insight into feeding habits of ladybird beetles.</title>
        <authorList>
            <person name="Li H.-S."/>
            <person name="Huang Y.-H."/>
            <person name="Pang H."/>
        </authorList>
    </citation>
    <scope>NUCLEOTIDE SEQUENCE [LARGE SCALE GENOMIC DNA]</scope>
    <source>
        <strain evidence="8">SYSU_2023b</strain>
        <tissue evidence="8">Whole body</tissue>
    </source>
</reference>
<evidence type="ECO:0000313" key="8">
    <source>
        <dbReference type="EMBL" id="KAK9881282.1"/>
    </source>
</evidence>
<evidence type="ECO:0000256" key="2">
    <source>
        <dbReference type="ARBA" id="ARBA00022679"/>
    </source>
</evidence>
<dbReference type="GO" id="GO:0005634">
    <property type="term" value="C:nucleus"/>
    <property type="evidence" value="ECO:0007669"/>
    <property type="project" value="TreeGrafter"/>
</dbReference>
<dbReference type="PANTHER" id="PTHR46165">
    <property type="entry name" value="SET AND MYND DOMAIN-CONTAINING PROTEIN 4"/>
    <property type="match status" value="1"/>
</dbReference>
<name>A0AAW1UMQ1_9CUCU</name>
<dbReference type="CDD" id="cd10536">
    <property type="entry name" value="SET_SMYD4"/>
    <property type="match status" value="1"/>
</dbReference>
<evidence type="ECO:0000256" key="1">
    <source>
        <dbReference type="ARBA" id="ARBA00022603"/>
    </source>
</evidence>
<organism evidence="8 9">
    <name type="scientific">Henosepilachna vigintioctopunctata</name>
    <dbReference type="NCBI Taxonomy" id="420089"/>
    <lineage>
        <taxon>Eukaryota</taxon>
        <taxon>Metazoa</taxon>
        <taxon>Ecdysozoa</taxon>
        <taxon>Arthropoda</taxon>
        <taxon>Hexapoda</taxon>
        <taxon>Insecta</taxon>
        <taxon>Pterygota</taxon>
        <taxon>Neoptera</taxon>
        <taxon>Endopterygota</taxon>
        <taxon>Coleoptera</taxon>
        <taxon>Polyphaga</taxon>
        <taxon>Cucujiformia</taxon>
        <taxon>Coccinelloidea</taxon>
        <taxon>Coccinellidae</taxon>
        <taxon>Epilachninae</taxon>
        <taxon>Epilachnini</taxon>
        <taxon>Henosepilachna</taxon>
    </lineage>
</organism>
<dbReference type="SUPFAM" id="SSF82199">
    <property type="entry name" value="SET domain"/>
    <property type="match status" value="1"/>
</dbReference>
<feature type="domain" description="MYND-type" evidence="7">
    <location>
        <begin position="293"/>
        <end position="332"/>
    </location>
</feature>
<keyword evidence="4" id="KW-0479">Metal-binding</keyword>
<dbReference type="GO" id="GO:0005737">
    <property type="term" value="C:cytoplasm"/>
    <property type="evidence" value="ECO:0007669"/>
    <property type="project" value="TreeGrafter"/>
</dbReference>
<dbReference type="SUPFAM" id="SSF144232">
    <property type="entry name" value="HIT/MYND zinc finger-like"/>
    <property type="match status" value="1"/>
</dbReference>
<dbReference type="InterPro" id="IPR011990">
    <property type="entry name" value="TPR-like_helical_dom_sf"/>
</dbReference>
<dbReference type="InterPro" id="IPR044421">
    <property type="entry name" value="SMYD4_SET"/>
</dbReference>
<dbReference type="AlphaFoldDB" id="A0AAW1UMQ1"/>
<keyword evidence="9" id="KW-1185">Reference proteome</keyword>
<dbReference type="EMBL" id="JARQZJ010000068">
    <property type="protein sequence ID" value="KAK9881282.1"/>
    <property type="molecule type" value="Genomic_DNA"/>
</dbReference>
<keyword evidence="2" id="KW-0808">Transferase</keyword>
<dbReference type="Gene3D" id="6.10.140.2220">
    <property type="match status" value="1"/>
</dbReference>
<dbReference type="Gene3D" id="2.170.270.10">
    <property type="entry name" value="SET domain"/>
    <property type="match status" value="1"/>
</dbReference>
<dbReference type="GO" id="GO:0042826">
    <property type="term" value="F:histone deacetylase binding"/>
    <property type="evidence" value="ECO:0007669"/>
    <property type="project" value="TreeGrafter"/>
</dbReference>
<sequence>MCEILNDNDYSARCGEKTLQSESEGFFLTFADNLLEIAGKKWIEKRFGKMKEDKERLEILYEYEPVRNMISEVFSNIQELYRKKSSEVAYNCRKEAEAALREDNIMRSLALYSQSVLRSQTTGENMETDNGNSLSLALIGRSKVLMEIEKINYACTDILLALREGLPDIFKGEAYFRLAICYKALDEDKKADISFQVAKKLLNENEELLFKRYLNETSSTAKFRTLKKKKELPKISGKPSAVLPNAIDKLKVRSTSTFGRHIVSEGDIKTGDTLVVEKPEAACLIPKMFGSHCQNCLERLIAPIWCPTCSNVAFCSTQCKDQALASYHKYECKIMDLLHGSGLSVLSFLALRMVTQHDLEEQLNICENRQEEPIFKLCTNSEKRGSKDFFMRTTMAAFLLRCLQKTGYFNFTNDSVIPTEMELKVGAVLLFNLQMLQFNAHEVYEKIHPSSHRFKGSKINYIGVGVYPTVALFNHQCYPSVTRYFIGKNIIVNAIKPIHPGDIVAENYGPIFTKKPFLVRQKSLLARYWFKCECDACMQSWPMINCEEVSTRVRCPTKDCQNVFTFSLSKGQIFNCIRCKLEVNLKSSVKKIQWCEEQYMLGLKKMDDMKPYEGTEILKKALDTFHAISVPPHNPTHLAEETLRACYADLGNTFEVIVKRN</sequence>
<protein>
    <recommendedName>
        <fullName evidence="7">MYND-type domain-containing protein</fullName>
    </recommendedName>
</protein>
<dbReference type="GO" id="GO:0008270">
    <property type="term" value="F:zinc ion binding"/>
    <property type="evidence" value="ECO:0007669"/>
    <property type="project" value="UniProtKB-KW"/>
</dbReference>
<keyword evidence="3" id="KW-0949">S-adenosyl-L-methionine</keyword>
<evidence type="ECO:0000256" key="3">
    <source>
        <dbReference type="ARBA" id="ARBA00022691"/>
    </source>
</evidence>
<dbReference type="InterPro" id="IPR052097">
    <property type="entry name" value="SET-MYND_domain_protein"/>
</dbReference>
<dbReference type="Proteomes" id="UP001431783">
    <property type="component" value="Unassembled WGS sequence"/>
</dbReference>
<dbReference type="Gene3D" id="1.10.220.160">
    <property type="match status" value="1"/>
</dbReference>
<dbReference type="InterPro" id="IPR002893">
    <property type="entry name" value="Znf_MYND"/>
</dbReference>
<dbReference type="InterPro" id="IPR046341">
    <property type="entry name" value="SET_dom_sf"/>
</dbReference>
<evidence type="ECO:0000256" key="6">
    <source>
        <dbReference type="ARBA" id="ARBA00022833"/>
    </source>
</evidence>
<dbReference type="SUPFAM" id="SSF48452">
    <property type="entry name" value="TPR-like"/>
    <property type="match status" value="1"/>
</dbReference>